<dbReference type="GO" id="GO:0000329">
    <property type="term" value="C:fungal-type vacuole membrane"/>
    <property type="evidence" value="ECO:0007669"/>
    <property type="project" value="TreeGrafter"/>
</dbReference>
<evidence type="ECO:0000256" key="7">
    <source>
        <dbReference type="ARBA" id="ARBA00023136"/>
    </source>
</evidence>
<dbReference type="GO" id="GO:0015856">
    <property type="term" value="P:cytosine transport"/>
    <property type="evidence" value="ECO:0007669"/>
    <property type="project" value="UniProtKB-ARBA"/>
</dbReference>
<dbReference type="RefSeq" id="XP_043048981.1">
    <property type="nucleotide sequence ID" value="XM_043191674.1"/>
</dbReference>
<comment type="caution">
    <text evidence="11">The sequence shown here is derived from an EMBL/GenBank/DDBJ whole genome shotgun (WGS) entry which is preliminary data.</text>
</comment>
<dbReference type="InterPro" id="IPR026030">
    <property type="entry name" value="Pur-cyt_permease_Fcy2/21/22"/>
</dbReference>
<evidence type="ECO:0000256" key="1">
    <source>
        <dbReference type="ARBA" id="ARBA00004141"/>
    </source>
</evidence>
<reference evidence="11" key="1">
    <citation type="submission" date="2021-03" db="EMBL/GenBank/DDBJ databases">
        <authorList>
            <person name="Palmer J.M."/>
        </authorList>
    </citation>
    <scope>NUCLEOTIDE SEQUENCE</scope>
    <source>
        <strain evidence="11">ARV_011</strain>
    </source>
</reference>
<evidence type="ECO:0000256" key="8">
    <source>
        <dbReference type="PIRNR" id="PIRNR002744"/>
    </source>
</evidence>
<proteinExistence type="inferred from homology"/>
<dbReference type="EMBL" id="JAHMUF010000012">
    <property type="protein sequence ID" value="KAG7193433.1"/>
    <property type="molecule type" value="Genomic_DNA"/>
</dbReference>
<dbReference type="Proteomes" id="UP000790833">
    <property type="component" value="Unassembled WGS sequence"/>
</dbReference>
<evidence type="ECO:0000256" key="9">
    <source>
        <dbReference type="SAM" id="Phobius"/>
    </source>
</evidence>
<gene>
    <name evidence="11" type="primary">FCY2_2</name>
    <name evidence="11" type="ORF">KQ657_000851</name>
</gene>
<comment type="similarity">
    <text evidence="2 8">Belongs to the purine-cytosine permease (2.A.39) family.</text>
</comment>
<feature type="transmembrane region" description="Helical" evidence="9">
    <location>
        <begin position="403"/>
        <end position="423"/>
    </location>
</feature>
<dbReference type="GO" id="GO:0015205">
    <property type="term" value="F:nucleobase transmembrane transporter activity"/>
    <property type="evidence" value="ECO:0007669"/>
    <property type="project" value="TreeGrafter"/>
</dbReference>
<sequence length="540" mass="59752">MNYLNIRFLNHSLCVLYCLSDLVDFAMTAYEKEVIVTDAKKESDGSLDLENDDNYYGVVEEDSKKLGIVDKWAQKLNAETKGIERISDDERTQASVFAAGSMWLSANLVIATFSLGTLGITVFGLSFWQCVLVILSFSFMGAFSVAFFSCFGPKFGLRQMLLSRYFVGNFTCRIFSLINMIACVGWGAVNIMAAAQLLHIVNNGALPPWVGCIILVALTIIVTFFGYHVIHIYEKWSWVPNAICFIAIIARMAKSKTFTYGTTVGGVTTAGNVLSFGGAVYGYATGWTTFAADYTVYQPKSYPTWKIFFGVLGGLMFPLCFTMILGAACATGTLTNERWNELYSKNAVGGLVYAVLVEESLHGFGQFLCVLLALSTVANNIPNMYSIALSAQSVWNPLIKVPRIVWTIAGNLVTLAICIPAYYEFEDVMHNFMNLIAYYLGIYQAISYSEHFIYRKGKFANYDYMNYLDPKSYAAGYAGTFAFFVGIAGCVLGMNQVWYQGVIGKKIGDYGGDIGFEMGLGFAFIAYNIARPLELKYVGR</sequence>
<evidence type="ECO:0000256" key="6">
    <source>
        <dbReference type="ARBA" id="ARBA00022989"/>
    </source>
</evidence>
<feature type="transmembrane region" description="Helical" evidence="9">
    <location>
        <begin position="474"/>
        <end position="494"/>
    </location>
</feature>
<feature type="transmembrane region" description="Helical" evidence="9">
    <location>
        <begin position="94"/>
        <end position="120"/>
    </location>
</feature>
<feature type="transmembrane region" description="Helical" evidence="9">
    <location>
        <begin position="308"/>
        <end position="334"/>
    </location>
</feature>
<dbReference type="CDD" id="cd11484">
    <property type="entry name" value="SLC-NCS1sbd_CobB-like"/>
    <property type="match status" value="1"/>
</dbReference>
<keyword evidence="6 9" id="KW-1133">Transmembrane helix</keyword>
<name>A0A9P7V9Q5_9ASCO</name>
<dbReference type="PANTHER" id="PTHR31806">
    <property type="entry name" value="PURINE-CYTOSINE PERMEASE FCY2-RELATED"/>
    <property type="match status" value="1"/>
</dbReference>
<dbReference type="InterPro" id="IPR001248">
    <property type="entry name" value="Pur-cyt_permease"/>
</dbReference>
<feature type="transmembrane region" description="Helical" evidence="9">
    <location>
        <begin position="172"/>
        <end position="194"/>
    </location>
</feature>
<evidence type="ECO:0000256" key="3">
    <source>
        <dbReference type="ARBA" id="ARBA00022448"/>
    </source>
</evidence>
<keyword evidence="4" id="KW-0597">Phosphoprotein</keyword>
<dbReference type="OrthoDB" id="2116389at2759"/>
<evidence type="ECO:0000256" key="2">
    <source>
        <dbReference type="ARBA" id="ARBA00008974"/>
    </source>
</evidence>
<evidence type="ECO:0000313" key="11">
    <source>
        <dbReference type="EMBL" id="KAG7193433.1"/>
    </source>
</evidence>
<feature type="transmembrane region" description="Helical" evidence="9">
    <location>
        <begin position="435"/>
        <end position="454"/>
    </location>
</feature>
<feature type="chain" id="PRO_5040139223" evidence="10">
    <location>
        <begin position="29"/>
        <end position="540"/>
    </location>
</feature>
<feature type="transmembrane region" description="Helical" evidence="9">
    <location>
        <begin position="206"/>
        <end position="229"/>
    </location>
</feature>
<keyword evidence="10" id="KW-0732">Signal</keyword>
<evidence type="ECO:0000313" key="12">
    <source>
        <dbReference type="Proteomes" id="UP000790833"/>
    </source>
</evidence>
<comment type="subcellular location">
    <subcellularLocation>
        <location evidence="1">Membrane</location>
        <topology evidence="1">Multi-pass membrane protein</topology>
    </subcellularLocation>
</comment>
<dbReference type="Pfam" id="PF02133">
    <property type="entry name" value="Transp_cyt_pur"/>
    <property type="match status" value="1"/>
</dbReference>
<evidence type="ECO:0000256" key="10">
    <source>
        <dbReference type="SAM" id="SignalP"/>
    </source>
</evidence>
<evidence type="ECO:0000256" key="5">
    <source>
        <dbReference type="ARBA" id="ARBA00022692"/>
    </source>
</evidence>
<feature type="transmembrane region" description="Helical" evidence="9">
    <location>
        <begin position="363"/>
        <end position="382"/>
    </location>
</feature>
<keyword evidence="7 8" id="KW-0472">Membrane</keyword>
<feature type="signal peptide" evidence="10">
    <location>
        <begin position="1"/>
        <end position="28"/>
    </location>
</feature>
<keyword evidence="12" id="KW-1185">Reference proteome</keyword>
<dbReference type="PANTHER" id="PTHR31806:SF1">
    <property type="entry name" value="PURINE-CYTOSINE PERMEASE FCY2-RELATED"/>
    <property type="match status" value="1"/>
</dbReference>
<keyword evidence="5 9" id="KW-0812">Transmembrane</keyword>
<protein>
    <submittedName>
        <fullName evidence="11">Purine-cytosine permease</fullName>
    </submittedName>
</protein>
<dbReference type="AlphaFoldDB" id="A0A9P7V9Q5"/>
<dbReference type="PIRSF" id="PIRSF002744">
    <property type="entry name" value="Pur-cyt_permease"/>
    <property type="match status" value="1"/>
</dbReference>
<accession>A0A9P7V9Q5</accession>
<evidence type="ECO:0000256" key="4">
    <source>
        <dbReference type="ARBA" id="ARBA00022553"/>
    </source>
</evidence>
<organism evidence="11 12">
    <name type="scientific">Scheffersomyces spartinae</name>
    <dbReference type="NCBI Taxonomy" id="45513"/>
    <lineage>
        <taxon>Eukaryota</taxon>
        <taxon>Fungi</taxon>
        <taxon>Dikarya</taxon>
        <taxon>Ascomycota</taxon>
        <taxon>Saccharomycotina</taxon>
        <taxon>Pichiomycetes</taxon>
        <taxon>Debaryomycetaceae</taxon>
        <taxon>Scheffersomyces</taxon>
    </lineage>
</organism>
<feature type="transmembrane region" description="Helical" evidence="9">
    <location>
        <begin position="126"/>
        <end position="151"/>
    </location>
</feature>
<dbReference type="FunFam" id="1.10.4160.10:FF:000002">
    <property type="entry name" value="Purine-cytosine permease fcyB"/>
    <property type="match status" value="1"/>
</dbReference>
<dbReference type="GeneID" id="66114225"/>
<dbReference type="GO" id="GO:0005886">
    <property type="term" value="C:plasma membrane"/>
    <property type="evidence" value="ECO:0007669"/>
    <property type="project" value="TreeGrafter"/>
</dbReference>
<keyword evidence="3 8" id="KW-0813">Transport</keyword>
<dbReference type="Gene3D" id="1.10.4160.10">
    <property type="entry name" value="Hydantoin permease"/>
    <property type="match status" value="1"/>
</dbReference>